<dbReference type="SMART" id="SM00054">
    <property type="entry name" value="EFh"/>
    <property type="match status" value="2"/>
</dbReference>
<reference evidence="9" key="1">
    <citation type="submission" date="2021-02" db="EMBL/GenBank/DDBJ databases">
        <authorList>
            <person name="Dougan E. K."/>
            <person name="Rhodes N."/>
            <person name="Thang M."/>
            <person name="Chan C."/>
        </authorList>
    </citation>
    <scope>NUCLEOTIDE SEQUENCE</scope>
</reference>
<keyword evidence="4 7" id="KW-1133">Transmembrane helix</keyword>
<dbReference type="Gene3D" id="1.10.238.10">
    <property type="entry name" value="EF-hand"/>
    <property type="match status" value="1"/>
</dbReference>
<dbReference type="PROSITE" id="PS00018">
    <property type="entry name" value="EF_HAND_1"/>
    <property type="match status" value="2"/>
</dbReference>
<dbReference type="GO" id="GO:0005509">
    <property type="term" value="F:calcium ion binding"/>
    <property type="evidence" value="ECO:0007669"/>
    <property type="project" value="InterPro"/>
</dbReference>
<keyword evidence="2 7" id="KW-0812">Transmembrane</keyword>
<keyword evidence="5 7" id="KW-0472">Membrane</keyword>
<evidence type="ECO:0000256" key="4">
    <source>
        <dbReference type="ARBA" id="ARBA00022989"/>
    </source>
</evidence>
<evidence type="ECO:0000313" key="10">
    <source>
        <dbReference type="Proteomes" id="UP000626109"/>
    </source>
</evidence>
<evidence type="ECO:0000256" key="3">
    <source>
        <dbReference type="ARBA" id="ARBA00022837"/>
    </source>
</evidence>
<dbReference type="PROSITE" id="PS50222">
    <property type="entry name" value="EF_HAND_2"/>
    <property type="match status" value="2"/>
</dbReference>
<feature type="non-terminal residue" evidence="9">
    <location>
        <position position="1"/>
    </location>
</feature>
<evidence type="ECO:0000313" key="9">
    <source>
        <dbReference type="EMBL" id="CAE8651884.1"/>
    </source>
</evidence>
<comment type="caution">
    <text evidence="9">The sequence shown here is derived from an EMBL/GenBank/DDBJ whole genome shotgun (WGS) entry which is preliminary data.</text>
</comment>
<comment type="subcellular location">
    <subcellularLocation>
        <location evidence="1">Membrane</location>
        <topology evidence="1">Multi-pass membrane protein</topology>
    </subcellularLocation>
</comment>
<feature type="domain" description="EF-hand" evidence="8">
    <location>
        <begin position="135"/>
        <end position="170"/>
    </location>
</feature>
<dbReference type="EMBL" id="CAJNNW010010220">
    <property type="protein sequence ID" value="CAE8651884.1"/>
    <property type="molecule type" value="Genomic_DNA"/>
</dbReference>
<evidence type="ECO:0000256" key="1">
    <source>
        <dbReference type="ARBA" id="ARBA00004141"/>
    </source>
</evidence>
<evidence type="ECO:0000256" key="7">
    <source>
        <dbReference type="SAM" id="Phobius"/>
    </source>
</evidence>
<feature type="region of interest" description="Disordered" evidence="6">
    <location>
        <begin position="279"/>
        <end position="301"/>
    </location>
</feature>
<dbReference type="GO" id="GO:0005216">
    <property type="term" value="F:monoatomic ion channel activity"/>
    <property type="evidence" value="ECO:0007669"/>
    <property type="project" value="InterPro"/>
</dbReference>
<dbReference type="InterPro" id="IPR018247">
    <property type="entry name" value="EF_Hand_1_Ca_BS"/>
</dbReference>
<dbReference type="CDD" id="cd00051">
    <property type="entry name" value="EFh"/>
    <property type="match status" value="1"/>
</dbReference>
<dbReference type="InterPro" id="IPR011992">
    <property type="entry name" value="EF-hand-dom_pair"/>
</dbReference>
<evidence type="ECO:0000256" key="5">
    <source>
        <dbReference type="ARBA" id="ARBA00023136"/>
    </source>
</evidence>
<dbReference type="SUPFAM" id="SSF47473">
    <property type="entry name" value="EF-hand"/>
    <property type="match status" value="1"/>
</dbReference>
<sequence length="301" mass="34752">FFRVFRLIRVIRLVRTVKALRSLRTMIYAMLNSFVCLLWAFVMIGIVMFIFSMIFGIAVASFFQTLDLSDSIQVERAIKINEHFGSSHETMISLFAAFTGGENWMLYGALLRMLDEGELFFMTKWFATFQDDEKRINQEVRKIFQDADQDHSGLMTFNEFSEHLKNPRVRAYLSGLDIDATEAGILFTLMDVDGDNRISIGEFVEGTMRLKGHAKSIDVLSLMFDSPRFSHKFGLLCSFVEDQLKEIKEAIKPGKQNEIRMFPPTEVTLSQLNQYSKLRPTDSISNHRRERDSQMGVQTNM</sequence>
<keyword evidence="3" id="KW-0106">Calcium</keyword>
<organism evidence="9 10">
    <name type="scientific">Polarella glacialis</name>
    <name type="common">Dinoflagellate</name>
    <dbReference type="NCBI Taxonomy" id="89957"/>
    <lineage>
        <taxon>Eukaryota</taxon>
        <taxon>Sar</taxon>
        <taxon>Alveolata</taxon>
        <taxon>Dinophyceae</taxon>
        <taxon>Suessiales</taxon>
        <taxon>Suessiaceae</taxon>
        <taxon>Polarella</taxon>
    </lineage>
</organism>
<protein>
    <recommendedName>
        <fullName evidence="8">EF-hand domain-containing protein</fullName>
    </recommendedName>
</protein>
<dbReference type="InterPro" id="IPR002048">
    <property type="entry name" value="EF_hand_dom"/>
</dbReference>
<accession>A0A813IMR1</accession>
<proteinExistence type="predicted"/>
<dbReference type="Proteomes" id="UP000626109">
    <property type="component" value="Unassembled WGS sequence"/>
</dbReference>
<dbReference type="Pfam" id="PF00520">
    <property type="entry name" value="Ion_trans"/>
    <property type="match status" value="1"/>
</dbReference>
<evidence type="ECO:0000256" key="2">
    <source>
        <dbReference type="ARBA" id="ARBA00022692"/>
    </source>
</evidence>
<dbReference type="AlphaFoldDB" id="A0A813IMR1"/>
<name>A0A813IMR1_POLGL</name>
<feature type="transmembrane region" description="Helical" evidence="7">
    <location>
        <begin position="34"/>
        <end position="63"/>
    </location>
</feature>
<dbReference type="GO" id="GO:0016020">
    <property type="term" value="C:membrane"/>
    <property type="evidence" value="ECO:0007669"/>
    <property type="project" value="UniProtKB-SubCell"/>
</dbReference>
<feature type="domain" description="EF-hand" evidence="8">
    <location>
        <begin position="178"/>
        <end position="213"/>
    </location>
</feature>
<evidence type="ECO:0000259" key="8">
    <source>
        <dbReference type="PROSITE" id="PS50222"/>
    </source>
</evidence>
<gene>
    <name evidence="9" type="ORF">PGLA2088_LOCUS9304</name>
</gene>
<evidence type="ECO:0000256" key="6">
    <source>
        <dbReference type="SAM" id="MobiDB-lite"/>
    </source>
</evidence>
<dbReference type="InterPro" id="IPR005821">
    <property type="entry name" value="Ion_trans_dom"/>
</dbReference>